<keyword evidence="4" id="KW-0732">Signal</keyword>
<dbReference type="Pfam" id="PF03018">
    <property type="entry name" value="Dirigent"/>
    <property type="match status" value="2"/>
</dbReference>
<dbReference type="GO" id="GO:0048046">
    <property type="term" value="C:apoplast"/>
    <property type="evidence" value="ECO:0007669"/>
    <property type="project" value="UniProtKB-SubCell"/>
</dbReference>
<dbReference type="Gene3D" id="2.40.480.10">
    <property type="entry name" value="Allene oxide cyclase-like"/>
    <property type="match status" value="2"/>
</dbReference>
<organism evidence="6 7">
    <name type="scientific">Papaver somniferum</name>
    <name type="common">Opium poppy</name>
    <dbReference type="NCBI Taxonomy" id="3469"/>
    <lineage>
        <taxon>Eukaryota</taxon>
        <taxon>Viridiplantae</taxon>
        <taxon>Streptophyta</taxon>
        <taxon>Embryophyta</taxon>
        <taxon>Tracheophyta</taxon>
        <taxon>Spermatophyta</taxon>
        <taxon>Magnoliopsida</taxon>
        <taxon>Ranunculales</taxon>
        <taxon>Papaveraceae</taxon>
        <taxon>Papaveroideae</taxon>
        <taxon>Papaver</taxon>
    </lineage>
</organism>
<dbReference type="OMA" id="CTIFMAF"/>
<evidence type="ECO:0000256" key="5">
    <source>
        <dbReference type="SAM" id="MobiDB-lite"/>
    </source>
</evidence>
<comment type="subcellular location">
    <subcellularLocation>
        <location evidence="4">Secreted</location>
        <location evidence="4">Extracellular space</location>
        <location evidence="4">Apoplast</location>
    </subcellularLocation>
</comment>
<evidence type="ECO:0000256" key="3">
    <source>
        <dbReference type="ARBA" id="ARBA00022525"/>
    </source>
</evidence>
<reference evidence="6 7" key="1">
    <citation type="journal article" date="2018" name="Science">
        <title>The opium poppy genome and morphinan production.</title>
        <authorList>
            <person name="Guo L."/>
            <person name="Winzer T."/>
            <person name="Yang X."/>
            <person name="Li Y."/>
            <person name="Ning Z."/>
            <person name="He Z."/>
            <person name="Teodor R."/>
            <person name="Lu Y."/>
            <person name="Bowser T.A."/>
            <person name="Graham I.A."/>
            <person name="Ye K."/>
        </authorList>
    </citation>
    <scope>NUCLEOTIDE SEQUENCE [LARGE SCALE GENOMIC DNA]</scope>
    <source>
        <strain evidence="7">cv. HN1</strain>
        <tissue evidence="6">Leaves</tissue>
    </source>
</reference>
<dbReference type="Gramene" id="RZC64763">
    <property type="protein sequence ID" value="RZC64763"/>
    <property type="gene ID" value="C5167_008460"/>
</dbReference>
<accession>A0A4Y7JUL1</accession>
<evidence type="ECO:0000256" key="2">
    <source>
        <dbReference type="ARBA" id="ARBA00011738"/>
    </source>
</evidence>
<dbReference type="PANTHER" id="PTHR21495">
    <property type="entry name" value="NUCLEOPORIN-RELATED"/>
    <property type="match status" value="1"/>
</dbReference>
<comment type="subunit">
    <text evidence="2 4">Homodimer.</text>
</comment>
<feature type="region of interest" description="Disordered" evidence="5">
    <location>
        <begin position="190"/>
        <end position="212"/>
    </location>
</feature>
<keyword evidence="7" id="KW-1185">Reference proteome</keyword>
<protein>
    <recommendedName>
        <fullName evidence="4">Dirigent protein</fullName>
    </recommendedName>
</protein>
<dbReference type="EMBL" id="CM010720">
    <property type="protein sequence ID" value="RZC64763.1"/>
    <property type="molecule type" value="Genomic_DNA"/>
</dbReference>
<comment type="function">
    <text evidence="4">Dirigent proteins impart stereoselectivity on the phenoxy radical-coupling reaction, yielding optically active lignans from two molecules of coniferyl alcohol in the biosynthesis of lignans, flavonolignans, and alkaloids and thus plays a central role in plant secondary metabolism.</text>
</comment>
<evidence type="ECO:0000313" key="7">
    <source>
        <dbReference type="Proteomes" id="UP000316621"/>
    </source>
</evidence>
<keyword evidence="3 4" id="KW-0964">Secreted</keyword>
<gene>
    <name evidence="6" type="ORF">C5167_008460</name>
</gene>
<evidence type="ECO:0000256" key="4">
    <source>
        <dbReference type="RuleBase" id="RU363099"/>
    </source>
</evidence>
<evidence type="ECO:0000313" key="6">
    <source>
        <dbReference type="EMBL" id="RZC64763.1"/>
    </source>
</evidence>
<dbReference type="InterPro" id="IPR004265">
    <property type="entry name" value="Dirigent"/>
</dbReference>
<name>A0A4Y7JUL1_PAPSO</name>
<dbReference type="AlphaFoldDB" id="A0A4Y7JUL1"/>
<keyword evidence="4" id="KW-0052">Apoplast</keyword>
<feature type="chain" id="PRO_5021513267" description="Dirigent protein" evidence="4">
    <location>
        <begin position="26"/>
        <end position="402"/>
    </location>
</feature>
<feature type="compositionally biased region" description="Low complexity" evidence="5">
    <location>
        <begin position="190"/>
        <end position="211"/>
    </location>
</feature>
<comment type="similarity">
    <text evidence="1 4">Belongs to the plant dirigent protein family.</text>
</comment>
<feature type="signal peptide" evidence="4">
    <location>
        <begin position="1"/>
        <end position="25"/>
    </location>
</feature>
<dbReference type="GO" id="GO:0009699">
    <property type="term" value="P:phenylpropanoid biosynthetic process"/>
    <property type="evidence" value="ECO:0007669"/>
    <property type="project" value="UniProtKB-ARBA"/>
</dbReference>
<sequence length="402" mass="43432">MLLSTMNFFSFLAVAMVLSMSHSQAQEGNWGDESVPYTMGPEKMTKLRFYFHDIITGNSPTAVQIAQATGTNTSATMFGALMMIDDPLTEGPDPNSRLVGRAQGFYGSAGQNELALILGMSLVFTGNEKFNGSTISVLSRNPVMHTEREFAIVGGTGYFQFARGFISAKTYSLVGPNAVVEYNCTIVHPSSVSESGKSDSSSGKSDSSSGSQISLGTNLCFLVLVVATVLSMTLSKADENVSWGDQTVPHKMGMEKMTRLHFYFHDVVTGDNPTAVRIAEARGTKTSSTMFGALYMIDDPLTEGPNPDSGLVGRAQGFYGHSGKDEMSLIMGMSLFFTANEKFNGSSISVFTRNPITHTDREFAIVGGTGYFKFARGYISGKTYRISGPDAIVEYNCTIIHY</sequence>
<dbReference type="Proteomes" id="UP000316621">
    <property type="component" value="Chromosome 6"/>
</dbReference>
<evidence type="ECO:0000256" key="1">
    <source>
        <dbReference type="ARBA" id="ARBA00010746"/>
    </source>
</evidence>
<proteinExistence type="inferred from homology"/>
<dbReference type="InterPro" id="IPR044859">
    <property type="entry name" value="Allene_oxi_cyc_Dirigent"/>
</dbReference>